<dbReference type="AlphaFoldDB" id="A0A173Y749"/>
<proteinExistence type="predicted"/>
<organism evidence="1 2">
    <name type="scientific">Flavonifractor plautii</name>
    <name type="common">Fusobacterium plautii</name>
    <dbReference type="NCBI Taxonomy" id="292800"/>
    <lineage>
        <taxon>Bacteria</taxon>
        <taxon>Bacillati</taxon>
        <taxon>Bacillota</taxon>
        <taxon>Clostridia</taxon>
        <taxon>Eubacteriales</taxon>
        <taxon>Oscillospiraceae</taxon>
        <taxon>Flavonifractor</taxon>
    </lineage>
</organism>
<dbReference type="Proteomes" id="UP000095746">
    <property type="component" value="Unassembled WGS sequence"/>
</dbReference>
<dbReference type="RefSeq" id="WP_021631895.1">
    <property type="nucleotide sequence ID" value="NZ_JADNHL010000013.1"/>
</dbReference>
<evidence type="ECO:0000313" key="2">
    <source>
        <dbReference type="Proteomes" id="UP000095746"/>
    </source>
</evidence>
<evidence type="ECO:0000313" key="1">
    <source>
        <dbReference type="EMBL" id="CUN59709.1"/>
    </source>
</evidence>
<sequence length="143" mass="16158">MSYSFHWNPHFKRKRKAGLQRAQRAIDSSVLRFSEPFLPFQSGALRNSGITGTVVGSGRVQWTAPYAHYLYEGRVMGPNVPLHEGGQLVGFFSPKAPKKYTGKKLQFHGAPKRGARWFDRMKRVHTADIVAEANRAYRGGRVL</sequence>
<dbReference type="EMBL" id="CYZT01000004">
    <property type="protein sequence ID" value="CUN59709.1"/>
    <property type="molecule type" value="Genomic_DNA"/>
</dbReference>
<name>A0A173Y749_FLAPL</name>
<protein>
    <recommendedName>
        <fullName evidence="3">Minor capsid protein</fullName>
    </recommendedName>
</protein>
<gene>
    <name evidence="1" type="ORF">ERS852411_00165</name>
</gene>
<reference evidence="1 2" key="1">
    <citation type="submission" date="2015-09" db="EMBL/GenBank/DDBJ databases">
        <authorList>
            <consortium name="Pathogen Informatics"/>
        </authorList>
    </citation>
    <scope>NUCLEOTIDE SEQUENCE [LARGE SCALE GENOMIC DNA]</scope>
    <source>
        <strain evidence="1 2">2789STDY5608854</strain>
    </source>
</reference>
<accession>A0A173Y749</accession>
<evidence type="ECO:0008006" key="3">
    <source>
        <dbReference type="Google" id="ProtNLM"/>
    </source>
</evidence>